<reference evidence="3 4" key="1">
    <citation type="submission" date="2015-08" db="EMBL/GenBank/DDBJ databases">
        <title>Next Generation Sequencing and Analysis of the Genome of Puccinia sorghi L Schw, the Causal Agent of Maize Common Rust.</title>
        <authorList>
            <person name="Rochi L."/>
            <person name="Burguener G."/>
            <person name="Darino M."/>
            <person name="Turjanski A."/>
            <person name="Kreff E."/>
            <person name="Dieguez M.J."/>
            <person name="Sacco F."/>
        </authorList>
    </citation>
    <scope>NUCLEOTIDE SEQUENCE [LARGE SCALE GENOMIC DNA]</scope>
    <source>
        <strain evidence="3 4">RO10H11247</strain>
    </source>
</reference>
<comment type="caution">
    <text evidence="3">The sequence shown here is derived from an EMBL/GenBank/DDBJ whole genome shotgun (WGS) entry which is preliminary data.</text>
</comment>
<evidence type="ECO:0000313" key="4">
    <source>
        <dbReference type="Proteomes" id="UP000037035"/>
    </source>
</evidence>
<keyword evidence="1" id="KW-1133">Transmembrane helix</keyword>
<protein>
    <submittedName>
        <fullName evidence="3">Uncharacterized protein</fullName>
    </submittedName>
</protein>
<dbReference type="VEuPathDB" id="FungiDB:VP01_417g1"/>
<evidence type="ECO:0000256" key="1">
    <source>
        <dbReference type="SAM" id="Phobius"/>
    </source>
</evidence>
<proteinExistence type="predicted"/>
<feature type="transmembrane region" description="Helical" evidence="1">
    <location>
        <begin position="135"/>
        <end position="156"/>
    </location>
</feature>
<evidence type="ECO:0000313" key="3">
    <source>
        <dbReference type="EMBL" id="KNZ50910.1"/>
    </source>
</evidence>
<dbReference type="Proteomes" id="UP000037035">
    <property type="component" value="Unassembled WGS sequence"/>
</dbReference>
<keyword evidence="2" id="KW-0732">Signal</keyword>
<name>A0A0L6USU5_9BASI</name>
<sequence length="160" mass="17567">MRSTNNPSIDTYFPIILLFLCFGIRVSHSSPTGALEARTTASVSLFSLREDVPNSLNLAPPTYPFIPPYPHRLFARQQQQQQHVNATNSTTHLNATNPTVENVQAFVNSLKTGTGHGLASATNKISKIYTQVNDVYLAIALIPAFILCYGSVSSFLKEKL</sequence>
<feature type="signal peptide" evidence="2">
    <location>
        <begin position="1"/>
        <end position="29"/>
    </location>
</feature>
<dbReference type="EMBL" id="LAVV01009257">
    <property type="protein sequence ID" value="KNZ50910.1"/>
    <property type="molecule type" value="Genomic_DNA"/>
</dbReference>
<evidence type="ECO:0000256" key="2">
    <source>
        <dbReference type="SAM" id="SignalP"/>
    </source>
</evidence>
<keyword evidence="4" id="KW-1185">Reference proteome</keyword>
<dbReference type="STRING" id="27349.A0A0L6USU5"/>
<keyword evidence="1" id="KW-0812">Transmembrane</keyword>
<gene>
    <name evidence="3" type="ORF">VP01_417g1</name>
</gene>
<organism evidence="3 4">
    <name type="scientific">Puccinia sorghi</name>
    <dbReference type="NCBI Taxonomy" id="27349"/>
    <lineage>
        <taxon>Eukaryota</taxon>
        <taxon>Fungi</taxon>
        <taxon>Dikarya</taxon>
        <taxon>Basidiomycota</taxon>
        <taxon>Pucciniomycotina</taxon>
        <taxon>Pucciniomycetes</taxon>
        <taxon>Pucciniales</taxon>
        <taxon>Pucciniaceae</taxon>
        <taxon>Puccinia</taxon>
    </lineage>
</organism>
<keyword evidence="1" id="KW-0472">Membrane</keyword>
<dbReference type="AlphaFoldDB" id="A0A0L6USU5"/>
<accession>A0A0L6USU5</accession>
<feature type="chain" id="PRO_5005567848" evidence="2">
    <location>
        <begin position="30"/>
        <end position="160"/>
    </location>
</feature>